<dbReference type="EMBL" id="QJKJ01009472">
    <property type="protein sequence ID" value="RDX76534.1"/>
    <property type="molecule type" value="Genomic_DNA"/>
</dbReference>
<sequence>MIQDTREKMMKEDPIIHGQIKFFTPLFSHYTRRPSSSSARNWGVKMKRGFVNSRKSYGSVEDAKLTTKYYSLLEEYSEIQKEFVSKKRKLQVEKQKRDILLDQVRFLRHRHAYLTKLQNLKVEPELGPSQNADVHHVPIEKEINCVANVTSIQQESNEREELVEKTQTITHKPQNFSINGKKSGKKKVTWNDEVVKSVG</sequence>
<dbReference type="PANTHER" id="PTHR34807:SF6">
    <property type="entry name" value="MYB-CC TYPE TRANSCRIPTION FACTOR LHEQLE-CONTAINING DOMAIN-CONTAINING PROTEIN"/>
    <property type="match status" value="1"/>
</dbReference>
<dbReference type="OrthoDB" id="1295445at2759"/>
<dbReference type="AlphaFoldDB" id="A0A371FDZ5"/>
<proteinExistence type="predicted"/>
<keyword evidence="2" id="KW-1185">Reference proteome</keyword>
<dbReference type="Proteomes" id="UP000257109">
    <property type="component" value="Unassembled WGS sequence"/>
</dbReference>
<evidence type="ECO:0000313" key="1">
    <source>
        <dbReference type="EMBL" id="RDX76534.1"/>
    </source>
</evidence>
<protein>
    <submittedName>
        <fullName evidence="1">Uncharacterized protein</fullName>
    </submittedName>
</protein>
<organism evidence="1 2">
    <name type="scientific">Mucuna pruriens</name>
    <name type="common">Velvet bean</name>
    <name type="synonym">Dolichos pruriens</name>
    <dbReference type="NCBI Taxonomy" id="157652"/>
    <lineage>
        <taxon>Eukaryota</taxon>
        <taxon>Viridiplantae</taxon>
        <taxon>Streptophyta</taxon>
        <taxon>Embryophyta</taxon>
        <taxon>Tracheophyta</taxon>
        <taxon>Spermatophyta</taxon>
        <taxon>Magnoliopsida</taxon>
        <taxon>eudicotyledons</taxon>
        <taxon>Gunneridae</taxon>
        <taxon>Pentapetalae</taxon>
        <taxon>rosids</taxon>
        <taxon>fabids</taxon>
        <taxon>Fabales</taxon>
        <taxon>Fabaceae</taxon>
        <taxon>Papilionoideae</taxon>
        <taxon>50 kb inversion clade</taxon>
        <taxon>NPAAA clade</taxon>
        <taxon>indigoferoid/millettioid clade</taxon>
        <taxon>Phaseoleae</taxon>
        <taxon>Mucuna</taxon>
    </lineage>
</organism>
<evidence type="ECO:0000313" key="2">
    <source>
        <dbReference type="Proteomes" id="UP000257109"/>
    </source>
</evidence>
<dbReference type="PANTHER" id="PTHR34807">
    <property type="entry name" value="OS08G0270800 PROTEIN"/>
    <property type="match status" value="1"/>
</dbReference>
<comment type="caution">
    <text evidence="1">The sequence shown here is derived from an EMBL/GenBank/DDBJ whole genome shotgun (WGS) entry which is preliminary data.</text>
</comment>
<reference evidence="1" key="1">
    <citation type="submission" date="2018-05" db="EMBL/GenBank/DDBJ databases">
        <title>Draft genome of Mucuna pruriens seed.</title>
        <authorList>
            <person name="Nnadi N.E."/>
            <person name="Vos R."/>
            <person name="Hasami M.H."/>
            <person name="Devisetty U.K."/>
            <person name="Aguiy J.C."/>
        </authorList>
    </citation>
    <scope>NUCLEOTIDE SEQUENCE [LARGE SCALE GENOMIC DNA]</scope>
    <source>
        <strain evidence="1">JCA_2017</strain>
    </source>
</reference>
<name>A0A371FDZ5_MUCPR</name>
<accession>A0A371FDZ5</accession>
<feature type="non-terminal residue" evidence="1">
    <location>
        <position position="1"/>
    </location>
</feature>
<gene>
    <name evidence="1" type="ORF">CR513_43463</name>
</gene>